<dbReference type="InterPro" id="IPR001849">
    <property type="entry name" value="PH_domain"/>
</dbReference>
<evidence type="ECO:0000313" key="2">
    <source>
        <dbReference type="EMBL" id="RIA85183.1"/>
    </source>
</evidence>
<dbReference type="STRING" id="658196.A0A397SG45"/>
<name>A0A397SG45_9GLOM</name>
<dbReference type="Pfam" id="PF21989">
    <property type="entry name" value="RA_2"/>
    <property type="match status" value="1"/>
</dbReference>
<dbReference type="SUPFAM" id="SSF54236">
    <property type="entry name" value="Ubiquitin-like"/>
    <property type="match status" value="1"/>
</dbReference>
<gene>
    <name evidence="2" type="ORF">C1645_697988</name>
</gene>
<evidence type="ECO:0000259" key="1">
    <source>
        <dbReference type="PROSITE" id="PS50003"/>
    </source>
</evidence>
<dbReference type="OrthoDB" id="43122at2759"/>
<dbReference type="PANTHER" id="PTHR38700:SF1">
    <property type="entry name" value="PH DOMAIN-CONTAINING PROTEIN"/>
    <property type="match status" value="1"/>
</dbReference>
<feature type="domain" description="PH" evidence="1">
    <location>
        <begin position="134"/>
        <end position="242"/>
    </location>
</feature>
<dbReference type="InterPro" id="IPR011993">
    <property type="entry name" value="PH-like_dom_sf"/>
</dbReference>
<accession>A0A397SG45</accession>
<protein>
    <recommendedName>
        <fullName evidence="1">PH domain-containing protein</fullName>
    </recommendedName>
</protein>
<sequence>MFNEIIILKKHFFQQKNEEPPNIEKDEPKNSSGKGNTAQIFIEETQQHKSITLTPEMTALDVMTIFRSDNTISDAGAWTIFEVIYEYDLERPLRDWESVAWVIGTWELGRRNSLVLRKYAHRNALTLAGFNERAPVIYGWLSLEVKKNKWQKRFVHIKDGSLYHSKDHKGTNETFLCSMVSFDVYICTGNLNAFPTKFVFAIKSQDKITMFENPEKDYMHFLCTDHLEKMNEWIIAIRMAKVGLLKFVLIKFIRLFLVLT</sequence>
<dbReference type="Pfam" id="PF00169">
    <property type="entry name" value="PH"/>
    <property type="match status" value="1"/>
</dbReference>
<proteinExistence type="predicted"/>
<dbReference type="InterPro" id="IPR029071">
    <property type="entry name" value="Ubiquitin-like_domsf"/>
</dbReference>
<dbReference type="Proteomes" id="UP000265703">
    <property type="component" value="Unassembled WGS sequence"/>
</dbReference>
<comment type="caution">
    <text evidence="2">The sequence shown here is derived from an EMBL/GenBank/DDBJ whole genome shotgun (WGS) entry which is preliminary data.</text>
</comment>
<dbReference type="Gene3D" id="2.30.29.30">
    <property type="entry name" value="Pleckstrin-homology domain (PH domain)/Phosphotyrosine-binding domain (PTB)"/>
    <property type="match status" value="1"/>
</dbReference>
<evidence type="ECO:0000313" key="3">
    <source>
        <dbReference type="Proteomes" id="UP000265703"/>
    </source>
</evidence>
<dbReference type="AlphaFoldDB" id="A0A397SG45"/>
<dbReference type="PROSITE" id="PS50003">
    <property type="entry name" value="PH_DOMAIN"/>
    <property type="match status" value="1"/>
</dbReference>
<dbReference type="EMBL" id="QKYT01000442">
    <property type="protein sequence ID" value="RIA85183.1"/>
    <property type="molecule type" value="Genomic_DNA"/>
</dbReference>
<reference evidence="2 3" key="1">
    <citation type="submission" date="2018-06" db="EMBL/GenBank/DDBJ databases">
        <title>Comparative genomics reveals the genomic features of Rhizophagus irregularis, R. cerebriforme, R. diaphanum and Gigaspora rosea, and their symbiotic lifestyle signature.</title>
        <authorList>
            <person name="Morin E."/>
            <person name="San Clemente H."/>
            <person name="Chen E.C.H."/>
            <person name="De La Providencia I."/>
            <person name="Hainaut M."/>
            <person name="Kuo A."/>
            <person name="Kohler A."/>
            <person name="Murat C."/>
            <person name="Tang N."/>
            <person name="Roy S."/>
            <person name="Loubradou J."/>
            <person name="Henrissat B."/>
            <person name="Grigoriev I.V."/>
            <person name="Corradi N."/>
            <person name="Roux C."/>
            <person name="Martin F.M."/>
        </authorList>
    </citation>
    <scope>NUCLEOTIDE SEQUENCE [LARGE SCALE GENOMIC DNA]</scope>
    <source>
        <strain evidence="2 3">DAOM 227022</strain>
    </source>
</reference>
<dbReference type="SMART" id="SM00233">
    <property type="entry name" value="PH"/>
    <property type="match status" value="1"/>
</dbReference>
<organism evidence="2 3">
    <name type="scientific">Glomus cerebriforme</name>
    <dbReference type="NCBI Taxonomy" id="658196"/>
    <lineage>
        <taxon>Eukaryota</taxon>
        <taxon>Fungi</taxon>
        <taxon>Fungi incertae sedis</taxon>
        <taxon>Mucoromycota</taxon>
        <taxon>Glomeromycotina</taxon>
        <taxon>Glomeromycetes</taxon>
        <taxon>Glomerales</taxon>
        <taxon>Glomeraceae</taxon>
        <taxon>Glomus</taxon>
    </lineage>
</organism>
<dbReference type="SUPFAM" id="SSF50729">
    <property type="entry name" value="PH domain-like"/>
    <property type="match status" value="1"/>
</dbReference>
<dbReference type="Gene3D" id="3.10.20.90">
    <property type="entry name" value="Phosphatidylinositol 3-kinase Catalytic Subunit, Chain A, domain 1"/>
    <property type="match status" value="1"/>
</dbReference>
<dbReference type="PANTHER" id="PTHR38700">
    <property type="entry name" value="YALI0E22418P"/>
    <property type="match status" value="1"/>
</dbReference>
<keyword evidence="3" id="KW-1185">Reference proteome</keyword>